<proteinExistence type="predicted"/>
<protein>
    <submittedName>
        <fullName evidence="2">Uncharacterized protein</fullName>
    </submittedName>
</protein>
<evidence type="ECO:0000256" key="1">
    <source>
        <dbReference type="SAM" id="MobiDB-lite"/>
    </source>
</evidence>
<dbReference type="GeneID" id="20092026"/>
<accession>A0A024T8B5</accession>
<reference evidence="2" key="1">
    <citation type="submission" date="2013-12" db="EMBL/GenBank/DDBJ databases">
        <title>The Genome Sequence of Aphanomyces invadans NJM9701.</title>
        <authorList>
            <consortium name="The Broad Institute Genomics Platform"/>
            <person name="Russ C."/>
            <person name="Tyler B."/>
            <person name="van West P."/>
            <person name="Dieguez-Uribeondo J."/>
            <person name="Young S.K."/>
            <person name="Zeng Q."/>
            <person name="Gargeya S."/>
            <person name="Fitzgerald M."/>
            <person name="Abouelleil A."/>
            <person name="Alvarado L."/>
            <person name="Chapman S.B."/>
            <person name="Gainer-Dewar J."/>
            <person name="Goldberg J."/>
            <person name="Griggs A."/>
            <person name="Gujja S."/>
            <person name="Hansen M."/>
            <person name="Howarth C."/>
            <person name="Imamovic A."/>
            <person name="Ireland A."/>
            <person name="Larimer J."/>
            <person name="McCowan C."/>
            <person name="Murphy C."/>
            <person name="Pearson M."/>
            <person name="Poon T.W."/>
            <person name="Priest M."/>
            <person name="Roberts A."/>
            <person name="Saif S."/>
            <person name="Shea T."/>
            <person name="Sykes S."/>
            <person name="Wortman J."/>
            <person name="Nusbaum C."/>
            <person name="Birren B."/>
        </authorList>
    </citation>
    <scope>NUCLEOTIDE SEQUENCE [LARGE SCALE GENOMIC DNA]</scope>
    <source>
        <strain evidence="2">NJM9701</strain>
    </source>
</reference>
<dbReference type="OrthoDB" id="347314at2759"/>
<gene>
    <name evidence="2" type="ORF">H310_14976</name>
</gene>
<feature type="non-terminal residue" evidence="2">
    <location>
        <position position="1"/>
    </location>
</feature>
<sequence>AFNCGKPCNSLDHDTNLVSTATCPAHCEFSDWIAYFCDKVSGVATSTRTIACQPLNGGNSCPKLHRIQHYGPRVCETCDWTTQECSTETCTAVRTREQLYPIRDQGKPCSPYETSPCKLDAVLSPGPSGALATPRATRPTRARSNLQRV</sequence>
<dbReference type="RefSeq" id="XP_008881178.1">
    <property type="nucleotide sequence ID" value="XM_008882956.1"/>
</dbReference>
<dbReference type="VEuPathDB" id="FungiDB:H310_14976"/>
<feature type="region of interest" description="Disordered" evidence="1">
    <location>
        <begin position="126"/>
        <end position="149"/>
    </location>
</feature>
<dbReference type="EMBL" id="KI914068">
    <property type="protein sequence ID" value="ETV90194.1"/>
    <property type="molecule type" value="Genomic_DNA"/>
</dbReference>
<name>A0A024T8B5_9STRA</name>
<organism evidence="2">
    <name type="scientific">Aphanomyces invadans</name>
    <dbReference type="NCBI Taxonomy" id="157072"/>
    <lineage>
        <taxon>Eukaryota</taxon>
        <taxon>Sar</taxon>
        <taxon>Stramenopiles</taxon>
        <taxon>Oomycota</taxon>
        <taxon>Saprolegniomycetes</taxon>
        <taxon>Saprolegniales</taxon>
        <taxon>Verrucalvaceae</taxon>
        <taxon>Aphanomyces</taxon>
    </lineage>
</organism>
<feature type="compositionally biased region" description="Low complexity" evidence="1">
    <location>
        <begin position="132"/>
        <end position="143"/>
    </location>
</feature>
<evidence type="ECO:0000313" key="2">
    <source>
        <dbReference type="EMBL" id="ETV90194.1"/>
    </source>
</evidence>
<dbReference type="AlphaFoldDB" id="A0A024T8B5"/>